<keyword evidence="7" id="KW-1185">Reference proteome</keyword>
<dbReference type="GO" id="GO:0000976">
    <property type="term" value="F:transcription cis-regulatory region binding"/>
    <property type="evidence" value="ECO:0007669"/>
    <property type="project" value="TreeGrafter"/>
</dbReference>
<keyword evidence="2 4" id="KW-0238">DNA-binding</keyword>
<evidence type="ECO:0000259" key="5">
    <source>
        <dbReference type="PROSITE" id="PS50977"/>
    </source>
</evidence>
<sequence>MTDVDPRVTRTRTALIAAALGLLEEMDVADLTVAAVSSRAGVSRVAFYDRFGTMDALLIAAMEGELDRVREAAAALQLGVKRGSDDPPDDLVEVFRVIAQRAALYRAMLQDTGSMAFLHRMREVLRSAVAASMHRLPGSGEWPVDRETYYDFVAGATLSVVIGWLSRSPAPDGTEMAKQLWWLIEHRAEAIAASH</sequence>
<dbReference type="AlphaFoldDB" id="A0A3L7IWJ1"/>
<evidence type="ECO:0000256" key="2">
    <source>
        <dbReference type="ARBA" id="ARBA00023125"/>
    </source>
</evidence>
<dbReference type="SUPFAM" id="SSF46689">
    <property type="entry name" value="Homeodomain-like"/>
    <property type="match status" value="1"/>
</dbReference>
<dbReference type="Gene3D" id="1.10.357.10">
    <property type="entry name" value="Tetracycline Repressor, domain 2"/>
    <property type="match status" value="1"/>
</dbReference>
<dbReference type="RefSeq" id="WP_121659880.1">
    <property type="nucleotide sequence ID" value="NZ_BMEK01000003.1"/>
</dbReference>
<organism evidence="6 7">
    <name type="scientific">Mycetocola zhadangensis</name>
    <dbReference type="NCBI Taxonomy" id="1164595"/>
    <lineage>
        <taxon>Bacteria</taxon>
        <taxon>Bacillati</taxon>
        <taxon>Actinomycetota</taxon>
        <taxon>Actinomycetes</taxon>
        <taxon>Micrococcales</taxon>
        <taxon>Microbacteriaceae</taxon>
        <taxon>Mycetocola</taxon>
    </lineage>
</organism>
<dbReference type="Proteomes" id="UP000282460">
    <property type="component" value="Unassembled WGS sequence"/>
</dbReference>
<evidence type="ECO:0000313" key="7">
    <source>
        <dbReference type="Proteomes" id="UP000282460"/>
    </source>
</evidence>
<dbReference type="GO" id="GO:0003700">
    <property type="term" value="F:DNA-binding transcription factor activity"/>
    <property type="evidence" value="ECO:0007669"/>
    <property type="project" value="TreeGrafter"/>
</dbReference>
<dbReference type="InterPro" id="IPR009057">
    <property type="entry name" value="Homeodomain-like_sf"/>
</dbReference>
<dbReference type="InterPro" id="IPR001647">
    <property type="entry name" value="HTH_TetR"/>
</dbReference>
<dbReference type="Pfam" id="PF00440">
    <property type="entry name" value="TetR_N"/>
    <property type="match status" value="1"/>
</dbReference>
<gene>
    <name evidence="6" type="ORF">D9V28_11445</name>
</gene>
<protein>
    <submittedName>
        <fullName evidence="6">TetR/AcrR family transcriptional regulator</fullName>
    </submittedName>
</protein>
<evidence type="ECO:0000256" key="1">
    <source>
        <dbReference type="ARBA" id="ARBA00023015"/>
    </source>
</evidence>
<keyword evidence="3" id="KW-0804">Transcription</keyword>
<evidence type="ECO:0000313" key="6">
    <source>
        <dbReference type="EMBL" id="RLQ82577.1"/>
    </source>
</evidence>
<dbReference type="PROSITE" id="PS50977">
    <property type="entry name" value="HTH_TETR_2"/>
    <property type="match status" value="1"/>
</dbReference>
<proteinExistence type="predicted"/>
<feature type="domain" description="HTH tetR-type" evidence="5">
    <location>
        <begin position="9"/>
        <end position="69"/>
    </location>
</feature>
<dbReference type="InterPro" id="IPR039532">
    <property type="entry name" value="TetR_C_Firmicutes"/>
</dbReference>
<accession>A0A3L7IWJ1</accession>
<dbReference type="PANTHER" id="PTHR30055">
    <property type="entry name" value="HTH-TYPE TRANSCRIPTIONAL REGULATOR RUTR"/>
    <property type="match status" value="1"/>
</dbReference>
<evidence type="ECO:0000256" key="3">
    <source>
        <dbReference type="ARBA" id="ARBA00023163"/>
    </source>
</evidence>
<dbReference type="OrthoDB" id="3196926at2"/>
<reference evidence="6 7" key="1">
    <citation type="submission" date="2018-10" db="EMBL/GenBank/DDBJ databases">
        <authorList>
            <person name="Li J."/>
        </authorList>
    </citation>
    <scope>NUCLEOTIDE SEQUENCE [LARGE SCALE GENOMIC DNA]</scope>
    <source>
        <strain evidence="6 7">ZD1-4</strain>
    </source>
</reference>
<dbReference type="EMBL" id="RCWJ01000003">
    <property type="protein sequence ID" value="RLQ82577.1"/>
    <property type="molecule type" value="Genomic_DNA"/>
</dbReference>
<feature type="DNA-binding region" description="H-T-H motif" evidence="4">
    <location>
        <begin position="32"/>
        <end position="51"/>
    </location>
</feature>
<dbReference type="PANTHER" id="PTHR30055:SF234">
    <property type="entry name" value="HTH-TYPE TRANSCRIPTIONAL REGULATOR BETI"/>
    <property type="match status" value="1"/>
</dbReference>
<keyword evidence="1" id="KW-0805">Transcription regulation</keyword>
<dbReference type="InterPro" id="IPR050109">
    <property type="entry name" value="HTH-type_TetR-like_transc_reg"/>
</dbReference>
<comment type="caution">
    <text evidence="6">The sequence shown here is derived from an EMBL/GenBank/DDBJ whole genome shotgun (WGS) entry which is preliminary data.</text>
</comment>
<evidence type="ECO:0000256" key="4">
    <source>
        <dbReference type="PROSITE-ProRule" id="PRU00335"/>
    </source>
</evidence>
<dbReference type="Pfam" id="PF14278">
    <property type="entry name" value="TetR_C_8"/>
    <property type="match status" value="1"/>
</dbReference>
<name>A0A3L7IWJ1_9MICO</name>